<reference evidence="1 2" key="1">
    <citation type="submission" date="2014-03" db="EMBL/GenBank/DDBJ databases">
        <title>Complete genome sequence of Pseudomonas stutzeri 19SMN4.</title>
        <authorList>
            <person name="Brunet-Galmes I."/>
            <person name="Nogales B."/>
            <person name="Busquets A."/>
            <person name="Pena A."/>
            <person name="Gomila M."/>
            <person name="Garcia-Valdes E."/>
            <person name="Lalucat J."/>
            <person name="Bennasar A."/>
            <person name="Bosch R."/>
        </authorList>
    </citation>
    <scope>NUCLEOTIDE SEQUENCE [LARGE SCALE GENOMIC DNA]</scope>
    <source>
        <strain evidence="1 2">19SMN4</strain>
    </source>
</reference>
<gene>
    <name evidence="1" type="ORF">UIB01_00680</name>
</gene>
<evidence type="ECO:0000313" key="2">
    <source>
        <dbReference type="Proteomes" id="UP000025238"/>
    </source>
</evidence>
<dbReference type="KEGG" id="pstu:UIB01_00680"/>
<dbReference type="PATRIC" id="fig|316.97.peg.138"/>
<dbReference type="Proteomes" id="UP000025238">
    <property type="component" value="Chromosome"/>
</dbReference>
<evidence type="ECO:0000313" key="1">
    <source>
        <dbReference type="EMBL" id="AHY41044.1"/>
    </source>
</evidence>
<sequence>MKASQIRALANIADKPGASVSTQLIAMRRVCRLFCHERATIHQERRALRRKAAKLKAFLPFTAAAVANLEQQARAHEAESLEGMNRALIGIGRAVILQSTSTTAALGFDRLCDLLSVNPAHRAQAIRDGDTNITALVFIACLEDSATGHGAAWGNGGPLYKACLLAMADFIRTAPEGALPDPFAPGAPFGPKLPPVLRVV</sequence>
<accession>A0A023WMQ5</accession>
<dbReference type="EMBL" id="CP007509">
    <property type="protein sequence ID" value="AHY41044.1"/>
    <property type="molecule type" value="Genomic_DNA"/>
</dbReference>
<protein>
    <submittedName>
        <fullName evidence="1">Uncharacterized protein</fullName>
    </submittedName>
</protein>
<proteinExistence type="predicted"/>
<dbReference type="AlphaFoldDB" id="A0A023WMQ5"/>
<name>A0A023WMQ5_STUST</name>
<organism evidence="1 2">
    <name type="scientific">Stutzerimonas stutzeri</name>
    <name type="common">Pseudomonas stutzeri</name>
    <dbReference type="NCBI Taxonomy" id="316"/>
    <lineage>
        <taxon>Bacteria</taxon>
        <taxon>Pseudomonadati</taxon>
        <taxon>Pseudomonadota</taxon>
        <taxon>Gammaproteobacteria</taxon>
        <taxon>Pseudomonadales</taxon>
        <taxon>Pseudomonadaceae</taxon>
        <taxon>Stutzerimonas</taxon>
    </lineage>
</organism>